<evidence type="ECO:0000259" key="4">
    <source>
        <dbReference type="PROSITE" id="PS50949"/>
    </source>
</evidence>
<dbReference type="CDD" id="cd07377">
    <property type="entry name" value="WHTH_GntR"/>
    <property type="match status" value="1"/>
</dbReference>
<organism evidence="5 6">
    <name type="scientific">Chelatococcus daeguensis</name>
    <dbReference type="NCBI Taxonomy" id="444444"/>
    <lineage>
        <taxon>Bacteria</taxon>
        <taxon>Pseudomonadati</taxon>
        <taxon>Pseudomonadota</taxon>
        <taxon>Alphaproteobacteria</taxon>
        <taxon>Hyphomicrobiales</taxon>
        <taxon>Chelatococcaceae</taxon>
        <taxon>Chelatococcus</taxon>
    </lineage>
</organism>
<dbReference type="AlphaFoldDB" id="A0AAC9JT97"/>
<feature type="domain" description="HTH gntR-type" evidence="4">
    <location>
        <begin position="17"/>
        <end position="84"/>
    </location>
</feature>
<gene>
    <name evidence="5" type="ORF">BOQ54_11905</name>
</gene>
<dbReference type="GO" id="GO:0003700">
    <property type="term" value="F:DNA-binding transcription factor activity"/>
    <property type="evidence" value="ECO:0007669"/>
    <property type="project" value="InterPro"/>
</dbReference>
<proteinExistence type="predicted"/>
<evidence type="ECO:0000313" key="6">
    <source>
        <dbReference type="Proteomes" id="UP000182703"/>
    </source>
</evidence>
<dbReference type="Proteomes" id="UP000182703">
    <property type="component" value="Chromosome"/>
</dbReference>
<evidence type="ECO:0000256" key="1">
    <source>
        <dbReference type="ARBA" id="ARBA00023015"/>
    </source>
</evidence>
<dbReference type="PANTHER" id="PTHR43537">
    <property type="entry name" value="TRANSCRIPTIONAL REGULATOR, GNTR FAMILY"/>
    <property type="match status" value="1"/>
</dbReference>
<dbReference type="GO" id="GO:0003677">
    <property type="term" value="F:DNA binding"/>
    <property type="evidence" value="ECO:0007669"/>
    <property type="project" value="UniProtKB-KW"/>
</dbReference>
<dbReference type="Pfam" id="PF00392">
    <property type="entry name" value="GntR"/>
    <property type="match status" value="1"/>
</dbReference>
<dbReference type="EMBL" id="CP018095">
    <property type="protein sequence ID" value="APF37944.1"/>
    <property type="molecule type" value="Genomic_DNA"/>
</dbReference>
<protein>
    <recommendedName>
        <fullName evidence="4">HTH gntR-type domain-containing protein</fullName>
    </recommendedName>
</protein>
<dbReference type="InterPro" id="IPR036390">
    <property type="entry name" value="WH_DNA-bd_sf"/>
</dbReference>
<evidence type="ECO:0000313" key="5">
    <source>
        <dbReference type="EMBL" id="APF37944.1"/>
    </source>
</evidence>
<keyword evidence="6" id="KW-1185">Reference proteome</keyword>
<dbReference type="InterPro" id="IPR036388">
    <property type="entry name" value="WH-like_DNA-bd_sf"/>
</dbReference>
<reference evidence="5 6" key="1">
    <citation type="submission" date="2016-11" db="EMBL/GenBank/DDBJ databases">
        <title>Complete genome sequence of the aerobically denitrifying bacterium Chelatococcus daeguensis TAD1.</title>
        <authorList>
            <person name="Yang Y."/>
            <person name="Huang S."/>
            <person name="Lin E."/>
        </authorList>
    </citation>
    <scope>NUCLEOTIDE SEQUENCE [LARGE SCALE GENOMIC DNA]</scope>
    <source>
        <strain evidence="5 6">TAD1</strain>
    </source>
</reference>
<dbReference type="PROSITE" id="PS50949">
    <property type="entry name" value="HTH_GNTR"/>
    <property type="match status" value="1"/>
</dbReference>
<keyword evidence="3" id="KW-0804">Transcription</keyword>
<dbReference type="Gene3D" id="1.10.10.10">
    <property type="entry name" value="Winged helix-like DNA-binding domain superfamily/Winged helix DNA-binding domain"/>
    <property type="match status" value="1"/>
</dbReference>
<dbReference type="InterPro" id="IPR008920">
    <property type="entry name" value="TF_FadR/GntR_C"/>
</dbReference>
<keyword evidence="1" id="KW-0805">Transcription regulation</keyword>
<dbReference type="SUPFAM" id="SSF46785">
    <property type="entry name" value="Winged helix' DNA-binding domain"/>
    <property type="match status" value="1"/>
</dbReference>
<dbReference type="Pfam" id="PF07729">
    <property type="entry name" value="FCD"/>
    <property type="match status" value="1"/>
</dbReference>
<dbReference type="SMART" id="SM00345">
    <property type="entry name" value="HTH_GNTR"/>
    <property type="match status" value="1"/>
</dbReference>
<evidence type="ECO:0000256" key="3">
    <source>
        <dbReference type="ARBA" id="ARBA00023163"/>
    </source>
</evidence>
<keyword evidence="2" id="KW-0238">DNA-binding</keyword>
<name>A0AAC9JT97_9HYPH</name>
<evidence type="ECO:0000256" key="2">
    <source>
        <dbReference type="ARBA" id="ARBA00023125"/>
    </source>
</evidence>
<dbReference type="InterPro" id="IPR000524">
    <property type="entry name" value="Tscrpt_reg_HTH_GntR"/>
</dbReference>
<dbReference type="SUPFAM" id="SSF48008">
    <property type="entry name" value="GntR ligand-binding domain-like"/>
    <property type="match status" value="1"/>
</dbReference>
<dbReference type="KEGG" id="cdq:BOQ54_11905"/>
<dbReference type="PANTHER" id="PTHR43537:SF45">
    <property type="entry name" value="GNTR FAMILY REGULATORY PROTEIN"/>
    <property type="match status" value="1"/>
</dbReference>
<accession>A0AAC9JT97</accession>
<dbReference type="InterPro" id="IPR011711">
    <property type="entry name" value="GntR_C"/>
</dbReference>
<sequence length="247" mass="26287">MSSVDNDVDVSCGAEAQSLAERAYRAIEDMVVRLDLPPGSRLTENDLSQRVGFGRTPVREALQRLHYDGLVRVFPRKGIAVSEINPLEVLVALDVCVGIERLVAAGAARRIACGAQAVTERLAGMQSKQVHAAGGPLAVTEQLASAMARAAGTGDVVGFVEADKAIDRTLAELSGNPYAARALMPLQAMARRAWLFFRRASDLVPAARRHEDLLRAVGTGDVQAAEAAADALVAHLRESIKDAVSRL</sequence>
<dbReference type="Gene3D" id="1.20.120.530">
    <property type="entry name" value="GntR ligand-binding domain-like"/>
    <property type="match status" value="1"/>
</dbReference>